<evidence type="ECO:0000313" key="2">
    <source>
        <dbReference type="EMBL" id="MBE0361622.1"/>
    </source>
</evidence>
<dbReference type="InterPro" id="IPR011335">
    <property type="entry name" value="Restrct_endonuc-II-like"/>
</dbReference>
<dbReference type="Pfam" id="PF04471">
    <property type="entry name" value="Mrr_cat"/>
    <property type="match status" value="1"/>
</dbReference>
<feature type="domain" description="Restriction endonuclease type IV Mrr" evidence="1">
    <location>
        <begin position="39"/>
        <end position="116"/>
    </location>
</feature>
<dbReference type="Proteomes" id="UP000648482">
    <property type="component" value="Unassembled WGS sequence"/>
</dbReference>
<accession>A0ABR9E4T9</accession>
<protein>
    <recommendedName>
        <fullName evidence="1">Restriction endonuclease type IV Mrr domain-containing protein</fullName>
    </recommendedName>
</protein>
<dbReference type="InterPro" id="IPR007560">
    <property type="entry name" value="Restrct_endonuc_IV_Mrr"/>
</dbReference>
<reference evidence="2 3" key="1">
    <citation type="submission" date="2015-06" db="EMBL/GenBank/DDBJ databases">
        <title>Genome sequence of Pseudoalteromonas aliena.</title>
        <authorList>
            <person name="Xie B.-B."/>
            <person name="Rong J.-C."/>
            <person name="Qin Q.-L."/>
            <person name="Zhang Y.-Z."/>
        </authorList>
    </citation>
    <scope>NUCLEOTIDE SEQUENCE [LARGE SCALE GENOMIC DNA]</scope>
    <source>
        <strain evidence="2 3">SW19</strain>
    </source>
</reference>
<evidence type="ECO:0000259" key="1">
    <source>
        <dbReference type="Pfam" id="PF04471"/>
    </source>
</evidence>
<organism evidence="2 3">
    <name type="scientific">Pseudoalteromonas aliena SW19</name>
    <dbReference type="NCBI Taxonomy" id="1314866"/>
    <lineage>
        <taxon>Bacteria</taxon>
        <taxon>Pseudomonadati</taxon>
        <taxon>Pseudomonadota</taxon>
        <taxon>Gammaproteobacteria</taxon>
        <taxon>Alteromonadales</taxon>
        <taxon>Pseudoalteromonadaceae</taxon>
        <taxon>Pseudoalteromonas</taxon>
    </lineage>
</organism>
<comment type="caution">
    <text evidence="2">The sequence shown here is derived from an EMBL/GenBank/DDBJ whole genome shotgun (WGS) entry which is preliminary data.</text>
</comment>
<dbReference type="EMBL" id="AQGU01000029">
    <property type="protein sequence ID" value="MBE0361622.1"/>
    <property type="molecule type" value="Genomic_DNA"/>
</dbReference>
<sequence>MTIESDDFEQQIKRIHDVLLQDHGIVTWNDRIPDPDNPKQSRQIDISVRINDEFIHIECRYHKAKQNTKWVEELFGRKISLEASSMIGVSSSGFTDGAIKKAKRLGVFLYDLSELNDEAIKSWGKKTTIKFQYYRFYNIEVCHYLESINGLNHEEVQRDIFSKPEYYDILFNQIKYELVKNTDFYLPYGFKFNNISGGNIEILGKPIMGLSVRGCVDKVYSDFECPSIFSFNSPEQSELSIASVEKTDNTSLEIIKSSSGFSRVSIDLSIAPNAPPNSVFIGIEFDKLPGSKKYPPKIDIIGSHENPIYLKDASFVVAEIS</sequence>
<evidence type="ECO:0000313" key="3">
    <source>
        <dbReference type="Proteomes" id="UP000648482"/>
    </source>
</evidence>
<proteinExistence type="predicted"/>
<dbReference type="SUPFAM" id="SSF52980">
    <property type="entry name" value="Restriction endonuclease-like"/>
    <property type="match status" value="1"/>
</dbReference>
<dbReference type="RefSeq" id="WP_193156602.1">
    <property type="nucleotide sequence ID" value="NZ_AQGU01000029.1"/>
</dbReference>
<name>A0ABR9E4T9_9GAMM</name>
<keyword evidence="3" id="KW-1185">Reference proteome</keyword>
<gene>
    <name evidence="2" type="ORF">PALI_b0622</name>
</gene>